<dbReference type="EMBL" id="CVRR01000009">
    <property type="protein sequence ID" value="CRL35458.1"/>
    <property type="molecule type" value="Genomic_DNA"/>
</dbReference>
<sequence>MSDQIEREQQIEEESLTKNSLQIQKAAWIREELEKRRAQEDQLLQQILREQQMLQELDEDMDQNMAHAKEGRRYREDMKARVDDRVYEMHDLSADKREGMREYGYAYRRGYALAMVFFSLALCVFAGYLHGIASQTCLVLMFFTGVQAAILVHKKQCPKFWQFVCDVFSALIFPGMLILFIGCELHYSYYERALPYCLAVGLFLLALTTASYFLYDPYRSARRRVGDAKSMIRSIERSAKKQVKKNQKQQIKEELRQDRLQKKESEKLLKIQQKQEVRLEKQGKRLQKWETWKQQFLERFRKSEDIVDEVVSDETLPDAAAGDETLPEEAVVDEALRKDTVVDEALPKETVGNETLPTESEEEDPDDPHI</sequence>
<accession>A0A0M6WIX7</accession>
<keyword evidence="1" id="KW-0175">Coiled coil</keyword>
<keyword evidence="3" id="KW-0812">Transmembrane</keyword>
<dbReference type="AlphaFoldDB" id="A0A0M6WIX7"/>
<feature type="coiled-coil region" evidence="1">
    <location>
        <begin position="30"/>
        <end position="60"/>
    </location>
</feature>
<evidence type="ECO:0000313" key="5">
    <source>
        <dbReference type="Proteomes" id="UP000049979"/>
    </source>
</evidence>
<feature type="region of interest" description="Disordered" evidence="2">
    <location>
        <begin position="314"/>
        <end position="370"/>
    </location>
</feature>
<dbReference type="Proteomes" id="UP000049979">
    <property type="component" value="Unassembled WGS sequence"/>
</dbReference>
<protein>
    <submittedName>
        <fullName evidence="4">Uncharacterized protein</fullName>
    </submittedName>
</protein>
<feature type="compositionally biased region" description="Basic and acidic residues" evidence="2">
    <location>
        <begin position="334"/>
        <end position="347"/>
    </location>
</feature>
<feature type="transmembrane region" description="Helical" evidence="3">
    <location>
        <begin position="110"/>
        <end position="127"/>
    </location>
</feature>
<reference evidence="5" key="1">
    <citation type="submission" date="2015-05" db="EMBL/GenBank/DDBJ databases">
        <authorList>
            <consortium name="Pathogen Informatics"/>
        </authorList>
    </citation>
    <scope>NUCLEOTIDE SEQUENCE [LARGE SCALE GENOMIC DNA]</scope>
    <source>
        <strain evidence="5">M72</strain>
    </source>
</reference>
<gene>
    <name evidence="4" type="ORF">M72_23801</name>
</gene>
<feature type="transmembrane region" description="Helical" evidence="3">
    <location>
        <begin position="133"/>
        <end position="153"/>
    </location>
</feature>
<keyword evidence="3" id="KW-0472">Membrane</keyword>
<dbReference type="STRING" id="301302.ERS852420_00164"/>
<dbReference type="RefSeq" id="WP_141652694.1">
    <property type="nucleotide sequence ID" value="NZ_CP173697.1"/>
</dbReference>
<keyword evidence="3" id="KW-1133">Transmembrane helix</keyword>
<dbReference type="OrthoDB" id="2046968at2"/>
<feature type="coiled-coil region" evidence="1">
    <location>
        <begin position="241"/>
        <end position="282"/>
    </location>
</feature>
<evidence type="ECO:0000256" key="3">
    <source>
        <dbReference type="SAM" id="Phobius"/>
    </source>
</evidence>
<evidence type="ECO:0000256" key="1">
    <source>
        <dbReference type="SAM" id="Coils"/>
    </source>
</evidence>
<feature type="transmembrane region" description="Helical" evidence="3">
    <location>
        <begin position="193"/>
        <end position="215"/>
    </location>
</feature>
<organism evidence="4 5">
    <name type="scientific">Roseburia faecis</name>
    <dbReference type="NCBI Taxonomy" id="301302"/>
    <lineage>
        <taxon>Bacteria</taxon>
        <taxon>Bacillati</taxon>
        <taxon>Bacillota</taxon>
        <taxon>Clostridia</taxon>
        <taxon>Lachnospirales</taxon>
        <taxon>Lachnospiraceae</taxon>
        <taxon>Roseburia</taxon>
    </lineage>
</organism>
<keyword evidence="5" id="KW-1185">Reference proteome</keyword>
<evidence type="ECO:0000313" key="4">
    <source>
        <dbReference type="EMBL" id="CRL35458.1"/>
    </source>
</evidence>
<feature type="compositionally biased region" description="Acidic residues" evidence="2">
    <location>
        <begin position="359"/>
        <end position="370"/>
    </location>
</feature>
<feature type="transmembrane region" description="Helical" evidence="3">
    <location>
        <begin position="160"/>
        <end position="181"/>
    </location>
</feature>
<name>A0A0M6WIX7_9FIRM</name>
<evidence type="ECO:0000256" key="2">
    <source>
        <dbReference type="SAM" id="MobiDB-lite"/>
    </source>
</evidence>
<proteinExistence type="predicted"/>